<evidence type="ECO:0000259" key="1">
    <source>
        <dbReference type="PROSITE" id="PS50053"/>
    </source>
</evidence>
<dbReference type="InterPro" id="IPR029071">
    <property type="entry name" value="Ubiquitin-like_domsf"/>
</dbReference>
<dbReference type="Proteomes" id="UP000054166">
    <property type="component" value="Unassembled WGS sequence"/>
</dbReference>
<dbReference type="InterPro" id="IPR019954">
    <property type="entry name" value="Ubiquitin_CS"/>
</dbReference>
<accession>A0A0C3B4T7</accession>
<keyword evidence="3" id="KW-1185">Reference proteome</keyword>
<reference evidence="2 3" key="1">
    <citation type="submission" date="2014-04" db="EMBL/GenBank/DDBJ databases">
        <authorList>
            <consortium name="DOE Joint Genome Institute"/>
            <person name="Kuo A."/>
            <person name="Tarkka M."/>
            <person name="Buscot F."/>
            <person name="Kohler A."/>
            <person name="Nagy L.G."/>
            <person name="Floudas D."/>
            <person name="Copeland A."/>
            <person name="Barry K.W."/>
            <person name="Cichocki N."/>
            <person name="Veneault-Fourrey C."/>
            <person name="LaButti K."/>
            <person name="Lindquist E.A."/>
            <person name="Lipzen A."/>
            <person name="Lundell T."/>
            <person name="Morin E."/>
            <person name="Murat C."/>
            <person name="Sun H."/>
            <person name="Tunlid A."/>
            <person name="Henrissat B."/>
            <person name="Grigoriev I.V."/>
            <person name="Hibbett D.S."/>
            <person name="Martin F."/>
            <person name="Nordberg H.P."/>
            <person name="Cantor M.N."/>
            <person name="Hua S.X."/>
        </authorList>
    </citation>
    <scope>NUCLEOTIDE SEQUENCE [LARGE SCALE GENOMIC DNA]</scope>
    <source>
        <strain evidence="2 3">F 1598</strain>
    </source>
</reference>
<sequence>MEIFVKTLTGKIITFRSLDTIDGVKAKIQDKEGIPHNQQHLIFTGKQLKDGRTLSDYNIQKDSTLHLVESFNTIGNVEAKIQGKEVPSFSVSSLPPNSCQGPVRVLGV</sequence>
<dbReference type="PROSITE" id="PS00299">
    <property type="entry name" value="UBIQUITIN_1"/>
    <property type="match status" value="1"/>
</dbReference>
<organism evidence="2 3">
    <name type="scientific">Piloderma croceum (strain F 1598)</name>
    <dbReference type="NCBI Taxonomy" id="765440"/>
    <lineage>
        <taxon>Eukaryota</taxon>
        <taxon>Fungi</taxon>
        <taxon>Dikarya</taxon>
        <taxon>Basidiomycota</taxon>
        <taxon>Agaricomycotina</taxon>
        <taxon>Agaricomycetes</taxon>
        <taxon>Agaricomycetidae</taxon>
        <taxon>Atheliales</taxon>
        <taxon>Atheliaceae</taxon>
        <taxon>Piloderma</taxon>
    </lineage>
</organism>
<evidence type="ECO:0000313" key="3">
    <source>
        <dbReference type="Proteomes" id="UP000054166"/>
    </source>
</evidence>
<dbReference type="AlphaFoldDB" id="A0A0C3B4T7"/>
<dbReference type="OrthoDB" id="428577at2759"/>
<gene>
    <name evidence="2" type="ORF">PILCRDRAFT_8904</name>
</gene>
<dbReference type="PANTHER" id="PTHR10666">
    <property type="entry name" value="UBIQUITIN"/>
    <property type="match status" value="1"/>
</dbReference>
<dbReference type="FunFam" id="3.10.20.90:FF:000160">
    <property type="entry name" value="Polyubiquitin-C"/>
    <property type="match status" value="1"/>
</dbReference>
<dbReference type="InterPro" id="IPR000626">
    <property type="entry name" value="Ubiquitin-like_dom"/>
</dbReference>
<dbReference type="SMART" id="SM00213">
    <property type="entry name" value="UBQ"/>
    <property type="match status" value="1"/>
</dbReference>
<dbReference type="Gene3D" id="3.10.20.90">
    <property type="entry name" value="Phosphatidylinositol 3-kinase Catalytic Subunit, Chain A, domain 1"/>
    <property type="match status" value="1"/>
</dbReference>
<protein>
    <recommendedName>
        <fullName evidence="1">Ubiquitin-like domain-containing protein</fullName>
    </recommendedName>
</protein>
<dbReference type="Pfam" id="PF00240">
    <property type="entry name" value="ubiquitin"/>
    <property type="match status" value="1"/>
</dbReference>
<reference evidence="3" key="2">
    <citation type="submission" date="2015-01" db="EMBL/GenBank/DDBJ databases">
        <title>Evolutionary Origins and Diversification of the Mycorrhizal Mutualists.</title>
        <authorList>
            <consortium name="DOE Joint Genome Institute"/>
            <consortium name="Mycorrhizal Genomics Consortium"/>
            <person name="Kohler A."/>
            <person name="Kuo A."/>
            <person name="Nagy L.G."/>
            <person name="Floudas D."/>
            <person name="Copeland A."/>
            <person name="Barry K.W."/>
            <person name="Cichocki N."/>
            <person name="Veneault-Fourrey C."/>
            <person name="LaButti K."/>
            <person name="Lindquist E.A."/>
            <person name="Lipzen A."/>
            <person name="Lundell T."/>
            <person name="Morin E."/>
            <person name="Murat C."/>
            <person name="Riley R."/>
            <person name="Ohm R."/>
            <person name="Sun H."/>
            <person name="Tunlid A."/>
            <person name="Henrissat B."/>
            <person name="Grigoriev I.V."/>
            <person name="Hibbett D.S."/>
            <person name="Martin F."/>
        </authorList>
    </citation>
    <scope>NUCLEOTIDE SEQUENCE [LARGE SCALE GENOMIC DNA]</scope>
    <source>
        <strain evidence="3">F 1598</strain>
    </source>
</reference>
<name>A0A0C3B4T7_PILCF</name>
<dbReference type="SUPFAM" id="SSF54236">
    <property type="entry name" value="Ubiquitin-like"/>
    <property type="match status" value="1"/>
</dbReference>
<proteinExistence type="predicted"/>
<feature type="domain" description="Ubiquitin-like" evidence="1">
    <location>
        <begin position="1"/>
        <end position="68"/>
    </location>
</feature>
<dbReference type="EMBL" id="KN833000">
    <property type="protein sequence ID" value="KIM81218.1"/>
    <property type="molecule type" value="Genomic_DNA"/>
</dbReference>
<dbReference type="STRING" id="765440.A0A0C3B4T7"/>
<dbReference type="InterPro" id="IPR050158">
    <property type="entry name" value="Ubiquitin_ubiquitin-like"/>
</dbReference>
<dbReference type="InParanoid" id="A0A0C3B4T7"/>
<dbReference type="PRINTS" id="PR00348">
    <property type="entry name" value="UBIQUITIN"/>
</dbReference>
<dbReference type="HOGENOM" id="CLU_2197937_0_0_1"/>
<dbReference type="InterPro" id="IPR019956">
    <property type="entry name" value="Ubiquitin_dom"/>
</dbReference>
<dbReference type="PROSITE" id="PS50053">
    <property type="entry name" value="UBIQUITIN_2"/>
    <property type="match status" value="1"/>
</dbReference>
<evidence type="ECO:0000313" key="2">
    <source>
        <dbReference type="EMBL" id="KIM81218.1"/>
    </source>
</evidence>